<evidence type="ECO:0000256" key="3">
    <source>
        <dbReference type="ARBA" id="ARBA00022723"/>
    </source>
</evidence>
<feature type="transmembrane region" description="Helical" evidence="9">
    <location>
        <begin position="648"/>
        <end position="670"/>
    </location>
</feature>
<dbReference type="Gene3D" id="3.40.50.200">
    <property type="entry name" value="Peptidase S8/S53 domain"/>
    <property type="match status" value="1"/>
</dbReference>
<evidence type="ECO:0000256" key="1">
    <source>
        <dbReference type="ARBA" id="ARBA00001913"/>
    </source>
</evidence>
<dbReference type="InterPro" id="IPR023828">
    <property type="entry name" value="Peptidase_S8_Ser-AS"/>
</dbReference>
<keyword evidence="9" id="KW-1133">Transmembrane helix</keyword>
<dbReference type="PROSITE" id="PS00138">
    <property type="entry name" value="SUBTILASE_SER"/>
    <property type="match status" value="1"/>
</dbReference>
<dbReference type="GO" id="GO:0016020">
    <property type="term" value="C:membrane"/>
    <property type="evidence" value="ECO:0007669"/>
    <property type="project" value="InterPro"/>
</dbReference>
<evidence type="ECO:0000259" key="11">
    <source>
        <dbReference type="PROSITE" id="PS51695"/>
    </source>
</evidence>
<comment type="caution">
    <text evidence="12">The sequence shown here is derived from an EMBL/GenBank/DDBJ whole genome shotgun (WGS) entry which is preliminary data.</text>
</comment>
<dbReference type="GO" id="GO:0008240">
    <property type="term" value="F:tripeptidyl-peptidase activity"/>
    <property type="evidence" value="ECO:0007669"/>
    <property type="project" value="TreeGrafter"/>
</dbReference>
<dbReference type="InterPro" id="IPR030400">
    <property type="entry name" value="Sedolisin_dom"/>
</dbReference>
<evidence type="ECO:0000256" key="6">
    <source>
        <dbReference type="ARBA" id="ARBA00022837"/>
    </source>
</evidence>
<dbReference type="SMART" id="SM00944">
    <property type="entry name" value="Pro-kuma_activ"/>
    <property type="match status" value="1"/>
</dbReference>
<dbReference type="InterPro" id="IPR013783">
    <property type="entry name" value="Ig-like_fold"/>
</dbReference>
<dbReference type="GO" id="GO:0005975">
    <property type="term" value="P:carbohydrate metabolic process"/>
    <property type="evidence" value="ECO:0007669"/>
    <property type="project" value="UniProtKB-ARBA"/>
</dbReference>
<dbReference type="Pfam" id="PF00082">
    <property type="entry name" value="Peptidase_S8"/>
    <property type="match status" value="1"/>
</dbReference>
<keyword evidence="5" id="KW-0720">Serine protease</keyword>
<comment type="cofactor">
    <cofactor evidence="1">
        <name>Ca(2+)</name>
        <dbReference type="ChEBI" id="CHEBI:29108"/>
    </cofactor>
</comment>
<dbReference type="AlphaFoldDB" id="A0A7W7RAB9"/>
<evidence type="ECO:0000256" key="8">
    <source>
        <dbReference type="SAM" id="MobiDB-lite"/>
    </source>
</evidence>
<dbReference type="InterPro" id="IPR000209">
    <property type="entry name" value="Peptidase_S8/S53_dom"/>
</dbReference>
<evidence type="ECO:0000256" key="10">
    <source>
        <dbReference type="SAM" id="SignalP"/>
    </source>
</evidence>
<keyword evidence="13" id="KW-1185">Reference proteome</keyword>
<dbReference type="InterPro" id="IPR006644">
    <property type="entry name" value="Cadg"/>
</dbReference>
<keyword evidence="4" id="KW-0378">Hydrolase</keyword>
<dbReference type="Pfam" id="PF05345">
    <property type="entry name" value="He_PIG"/>
    <property type="match status" value="1"/>
</dbReference>
<dbReference type="InterPro" id="IPR015919">
    <property type="entry name" value="Cadherin-like_sf"/>
</dbReference>
<dbReference type="GO" id="GO:0005509">
    <property type="term" value="F:calcium ion binding"/>
    <property type="evidence" value="ECO:0007669"/>
    <property type="project" value="InterPro"/>
</dbReference>
<accession>A0A7W7RAB9</accession>
<dbReference type="SUPFAM" id="SSF52743">
    <property type="entry name" value="Subtilisin-like"/>
    <property type="match status" value="1"/>
</dbReference>
<evidence type="ECO:0000256" key="4">
    <source>
        <dbReference type="ARBA" id="ARBA00022801"/>
    </source>
</evidence>
<dbReference type="CDD" id="cd11377">
    <property type="entry name" value="Pro-peptidase_S53"/>
    <property type="match status" value="1"/>
</dbReference>
<dbReference type="SUPFAM" id="SSF54897">
    <property type="entry name" value="Protease propeptides/inhibitors"/>
    <property type="match status" value="1"/>
</dbReference>
<dbReference type="SUPFAM" id="SSF49313">
    <property type="entry name" value="Cadherin-like"/>
    <property type="match status" value="1"/>
</dbReference>
<dbReference type="RefSeq" id="WP_184945164.1">
    <property type="nucleotide sequence ID" value="NZ_JACHJV010000002.1"/>
</dbReference>
<organism evidence="12 13">
    <name type="scientific">Kitasatospora kifunensis</name>
    <name type="common">Streptomyces kifunensis</name>
    <dbReference type="NCBI Taxonomy" id="58351"/>
    <lineage>
        <taxon>Bacteria</taxon>
        <taxon>Bacillati</taxon>
        <taxon>Actinomycetota</taxon>
        <taxon>Actinomycetes</taxon>
        <taxon>Kitasatosporales</taxon>
        <taxon>Streptomycetaceae</taxon>
        <taxon>Kitasatospora</taxon>
    </lineage>
</organism>
<keyword evidence="6" id="KW-0106">Calcium</keyword>
<dbReference type="Proteomes" id="UP000540506">
    <property type="component" value="Unassembled WGS sequence"/>
</dbReference>
<dbReference type="InterPro" id="IPR036852">
    <property type="entry name" value="Peptidase_S8/S53_dom_sf"/>
</dbReference>
<feature type="region of interest" description="Disordered" evidence="8">
    <location>
        <begin position="370"/>
        <end position="389"/>
    </location>
</feature>
<reference evidence="12 13" key="1">
    <citation type="submission" date="2020-08" db="EMBL/GenBank/DDBJ databases">
        <title>Sequencing the genomes of 1000 actinobacteria strains.</title>
        <authorList>
            <person name="Klenk H.-P."/>
        </authorList>
    </citation>
    <scope>NUCLEOTIDE SEQUENCE [LARGE SCALE GENOMIC DNA]</scope>
    <source>
        <strain evidence="12 13">DSM 41654</strain>
    </source>
</reference>
<dbReference type="PROSITE" id="PS51695">
    <property type="entry name" value="SEDOLISIN"/>
    <property type="match status" value="1"/>
</dbReference>
<feature type="chain" id="PRO_5030852771" evidence="10">
    <location>
        <begin position="30"/>
        <end position="683"/>
    </location>
</feature>
<keyword evidence="9" id="KW-0472">Membrane</keyword>
<dbReference type="CDD" id="cd11304">
    <property type="entry name" value="Cadherin_repeat"/>
    <property type="match status" value="1"/>
</dbReference>
<dbReference type="Gene3D" id="2.60.40.10">
    <property type="entry name" value="Immunoglobulins"/>
    <property type="match status" value="1"/>
</dbReference>
<evidence type="ECO:0000256" key="9">
    <source>
        <dbReference type="SAM" id="Phobius"/>
    </source>
</evidence>
<keyword evidence="2" id="KW-0645">Protease</keyword>
<proteinExistence type="predicted"/>
<keyword evidence="10" id="KW-0732">Signal</keyword>
<evidence type="ECO:0000313" key="12">
    <source>
        <dbReference type="EMBL" id="MBB4928190.1"/>
    </source>
</evidence>
<dbReference type="EMBL" id="JACHJV010000002">
    <property type="protein sequence ID" value="MBB4928190.1"/>
    <property type="molecule type" value="Genomic_DNA"/>
</dbReference>
<dbReference type="GO" id="GO:0004252">
    <property type="term" value="F:serine-type endopeptidase activity"/>
    <property type="evidence" value="ECO:0007669"/>
    <property type="project" value="InterPro"/>
</dbReference>
<gene>
    <name evidence="12" type="ORF">FHR34_007285</name>
</gene>
<keyword evidence="3" id="KW-0479">Metal-binding</keyword>
<evidence type="ECO:0000256" key="7">
    <source>
        <dbReference type="ARBA" id="ARBA00023145"/>
    </source>
</evidence>
<name>A0A7W7RAB9_KITKI</name>
<dbReference type="GO" id="GO:0006508">
    <property type="term" value="P:proteolysis"/>
    <property type="evidence" value="ECO:0007669"/>
    <property type="project" value="UniProtKB-KW"/>
</dbReference>
<feature type="domain" description="Peptidase S53" evidence="11">
    <location>
        <begin position="215"/>
        <end position="558"/>
    </location>
</feature>
<dbReference type="PANTHER" id="PTHR14218:SF15">
    <property type="entry name" value="TRIPEPTIDYL-PEPTIDASE 1"/>
    <property type="match status" value="1"/>
</dbReference>
<evidence type="ECO:0000256" key="2">
    <source>
        <dbReference type="ARBA" id="ARBA00022670"/>
    </source>
</evidence>
<dbReference type="CDD" id="cd04056">
    <property type="entry name" value="Peptidases_S53"/>
    <property type="match status" value="1"/>
</dbReference>
<dbReference type="InterPro" id="IPR050819">
    <property type="entry name" value="Tripeptidyl-peptidase_I"/>
</dbReference>
<dbReference type="InterPro" id="IPR015366">
    <property type="entry name" value="S53_propep"/>
</dbReference>
<keyword evidence="9" id="KW-0812">Transmembrane</keyword>
<dbReference type="SMART" id="SM00736">
    <property type="entry name" value="CADG"/>
    <property type="match status" value="1"/>
</dbReference>
<dbReference type="Pfam" id="PF09286">
    <property type="entry name" value="Pro-kuma_activ"/>
    <property type="match status" value="1"/>
</dbReference>
<feature type="signal peptide" evidence="10">
    <location>
        <begin position="1"/>
        <end position="29"/>
    </location>
</feature>
<evidence type="ECO:0000313" key="13">
    <source>
        <dbReference type="Proteomes" id="UP000540506"/>
    </source>
</evidence>
<keyword evidence="7" id="KW-0865">Zymogen</keyword>
<protein>
    <submittedName>
        <fullName evidence="12">Kumamolisin</fullName>
    </submittedName>
</protein>
<sequence>MRSRLVTVAITAVAVLLAPAAAPCQVAFAEGGATPLRVVVPGTTVPELARSQKLGEVPADQQISVDLCLRLRNTADLDHFLQAVATPGTQEYGHYLTPEQFTARFGPTQAAVEQVKAYLTAQGLVVSDVSANRQVIKAHGAATQIAAAFDTHEQTYRDPKAQLTFFANDSAASLPGDIAEIVQGVSGLNNHTVQTPHLAKADTNRARAADATPFGYGPAQYDGAYHLDQLGTDGTGTTVALWEFDGYASSNLQAYDTQFGLTGPAVTTVSVDGANYDSAPGKGQGEVELDSEVLRGVAPKATQLVYEAPNNDLGAIDMATQIVTENRVSVLSISWGSCEADSTPSSMMAEDNSFRQASAQGISIFSASGDDGSRDCTATTSGPNVEAVDFPASDPFVTATGGTDLQLTGDSYASESAWGSSGGGTSTVFAQPSWQNGTNVAGAMRTVPDVASNADPYSGFAIYTTGSWQLVGGTSAAAPLWSGFTALYNQKAPAAGKPVLGQANPKLYAIANSADYGAAFHDVTAGANQDFSAGPRYDQVTGWGSPNADRLAAALLAGDTITLANPGSQVNAADSAIDLQINATDSSTGQTLTYSATGLPPGLSIDPSTGLISGTPTTTGDFTVTVTATDTIGSAGTTTFNWTIAPVFPVPMTGPAIGAVTVAALTGAALRRMRRRAPAVSGL</sequence>
<evidence type="ECO:0000256" key="5">
    <source>
        <dbReference type="ARBA" id="ARBA00022825"/>
    </source>
</evidence>
<dbReference type="PANTHER" id="PTHR14218">
    <property type="entry name" value="PROTEASE S8 TRIPEPTIDYL PEPTIDASE I CLN2"/>
    <property type="match status" value="1"/>
</dbReference>